<evidence type="ECO:0000256" key="14">
    <source>
        <dbReference type="PROSITE-ProRule" id="PRU10052"/>
    </source>
</evidence>
<feature type="active site" evidence="14">
    <location>
        <position position="229"/>
    </location>
</feature>
<dbReference type="Pfam" id="PF00295">
    <property type="entry name" value="Glyco_hydro_28"/>
    <property type="match status" value="1"/>
</dbReference>
<comment type="similarity">
    <text evidence="2 15">Belongs to the glycosyl hydrolase 28 family.</text>
</comment>
<dbReference type="Gene3D" id="2.160.20.10">
    <property type="entry name" value="Single-stranded right-handed beta-helix, Pectin lyase-like"/>
    <property type="match status" value="1"/>
</dbReference>
<comment type="caution">
    <text evidence="17">The sequence shown here is derived from an EMBL/GenBank/DDBJ whole genome shotgun (WGS) entry which is preliminary data.</text>
</comment>
<evidence type="ECO:0000256" key="5">
    <source>
        <dbReference type="ARBA" id="ARBA00022729"/>
    </source>
</evidence>
<evidence type="ECO:0000256" key="13">
    <source>
        <dbReference type="ARBA" id="ARBA00037707"/>
    </source>
</evidence>
<evidence type="ECO:0000256" key="8">
    <source>
        <dbReference type="ARBA" id="ARBA00023145"/>
    </source>
</evidence>
<dbReference type="GO" id="GO:0004650">
    <property type="term" value="F:polygalacturonase activity"/>
    <property type="evidence" value="ECO:0007669"/>
    <property type="project" value="UniProtKB-EC"/>
</dbReference>
<dbReference type="SMART" id="SM00710">
    <property type="entry name" value="PbH1"/>
    <property type="match status" value="6"/>
</dbReference>
<dbReference type="PANTHER" id="PTHR31884:SF13">
    <property type="entry name" value="ENDOPOLYGALACTURONASE B"/>
    <property type="match status" value="1"/>
</dbReference>
<evidence type="ECO:0000256" key="3">
    <source>
        <dbReference type="ARBA" id="ARBA00012736"/>
    </source>
</evidence>
<keyword evidence="7 15" id="KW-0378">Hydrolase</keyword>
<dbReference type="PANTHER" id="PTHR31884">
    <property type="entry name" value="POLYGALACTURONASE"/>
    <property type="match status" value="1"/>
</dbReference>
<comment type="subcellular location">
    <subcellularLocation>
        <location evidence="1">Secreted</location>
    </subcellularLocation>
</comment>
<gene>
    <name evidence="17" type="ORF">PHISCL_06379</name>
</gene>
<dbReference type="STRING" id="2070753.A0A3A2ZG92"/>
<name>A0A3A2ZG92_9EURO</name>
<proteinExistence type="inferred from homology"/>
<dbReference type="InterPro" id="IPR050434">
    <property type="entry name" value="Glycosyl_hydrlase_28"/>
</dbReference>
<evidence type="ECO:0000256" key="16">
    <source>
        <dbReference type="SAM" id="SignalP"/>
    </source>
</evidence>
<dbReference type="OrthoDB" id="1546079at2759"/>
<evidence type="ECO:0000256" key="11">
    <source>
        <dbReference type="ARBA" id="ARBA00023316"/>
    </source>
</evidence>
<keyword evidence="9" id="KW-1015">Disulfide bond</keyword>
<evidence type="ECO:0000256" key="7">
    <source>
        <dbReference type="ARBA" id="ARBA00022801"/>
    </source>
</evidence>
<keyword evidence="5 16" id="KW-0732">Signal</keyword>
<comment type="catalytic activity">
    <reaction evidence="12">
        <text>(1,4-alpha-D-galacturonosyl)n+m + H2O = (1,4-alpha-D-galacturonosyl)n + (1,4-alpha-D-galacturonosyl)m.</text>
        <dbReference type="EC" id="3.2.1.15"/>
    </reaction>
</comment>
<keyword evidence="18" id="KW-1185">Reference proteome</keyword>
<keyword evidence="10 15" id="KW-0326">Glycosidase</keyword>
<evidence type="ECO:0000256" key="6">
    <source>
        <dbReference type="ARBA" id="ARBA00022737"/>
    </source>
</evidence>
<dbReference type="EMBL" id="MVGC01000239">
    <property type="protein sequence ID" value="RJE21283.1"/>
    <property type="molecule type" value="Genomic_DNA"/>
</dbReference>
<evidence type="ECO:0000256" key="10">
    <source>
        <dbReference type="ARBA" id="ARBA00023295"/>
    </source>
</evidence>
<dbReference type="GO" id="GO:0071555">
    <property type="term" value="P:cell wall organization"/>
    <property type="evidence" value="ECO:0007669"/>
    <property type="project" value="UniProtKB-KW"/>
</dbReference>
<sequence length="368" mass="38290">MHSSLIYLMVLGATSISAAPSPSRASLLGKKASTCTFTSAASASASKKSCSDIVLKDIEVPAGETLDLSDLEDGTKVTFEGTTTFGYKEWEGPLIRVSGSDITVTGGESHLIDGDGSRWWDGEGNNGGKTKPKMFYAHKLDDSTITGLNVKNTPVNAFSIQANNLILDGITFDNSDGDSNGGHNTDAFNVGESSYITIKNANVKNQDDCLAVNSGENIIFTGGSCSGGHGLSIGSVGGRDDNTVKNVTISDSTISNSQNGVRIKTVYDATGSVSDITYSNIELSNISKYGIVIQQDYKNGSPTGNPTTGVPITDVTIDTITGTVADDATEIYILCGEGSCSDWSWSGVDITGGKKSDDCMNVPSGASC</sequence>
<reference evidence="18" key="1">
    <citation type="submission" date="2017-02" db="EMBL/GenBank/DDBJ databases">
        <authorList>
            <person name="Tafer H."/>
            <person name="Lopandic K."/>
        </authorList>
    </citation>
    <scope>NUCLEOTIDE SEQUENCE [LARGE SCALE GENOMIC DNA]</scope>
    <source>
        <strain evidence="18">CBS 366.77</strain>
    </source>
</reference>
<dbReference type="GO" id="GO:0005576">
    <property type="term" value="C:extracellular region"/>
    <property type="evidence" value="ECO:0007669"/>
    <property type="project" value="UniProtKB-SubCell"/>
</dbReference>
<dbReference type="PROSITE" id="PS00502">
    <property type="entry name" value="POLYGALACTURONASE"/>
    <property type="match status" value="1"/>
</dbReference>
<dbReference type="InterPro" id="IPR011050">
    <property type="entry name" value="Pectin_lyase_fold/virulence"/>
</dbReference>
<protein>
    <recommendedName>
        <fullName evidence="3">endo-polygalacturonase</fullName>
        <ecNumber evidence="3">3.2.1.15</ecNumber>
    </recommendedName>
</protein>
<evidence type="ECO:0000256" key="4">
    <source>
        <dbReference type="ARBA" id="ARBA00022525"/>
    </source>
</evidence>
<dbReference type="EC" id="3.2.1.15" evidence="3"/>
<dbReference type="FunFam" id="2.160.20.10:FF:000002">
    <property type="entry name" value="Endopolygalacturonase D"/>
    <property type="match status" value="1"/>
</dbReference>
<keyword evidence="6" id="KW-0677">Repeat</keyword>
<dbReference type="GO" id="GO:0045490">
    <property type="term" value="P:pectin catabolic process"/>
    <property type="evidence" value="ECO:0007669"/>
    <property type="project" value="TreeGrafter"/>
</dbReference>
<organism evidence="17 18">
    <name type="scientific">Aspergillus sclerotialis</name>
    <dbReference type="NCBI Taxonomy" id="2070753"/>
    <lineage>
        <taxon>Eukaryota</taxon>
        <taxon>Fungi</taxon>
        <taxon>Dikarya</taxon>
        <taxon>Ascomycota</taxon>
        <taxon>Pezizomycotina</taxon>
        <taxon>Eurotiomycetes</taxon>
        <taxon>Eurotiomycetidae</taxon>
        <taxon>Eurotiales</taxon>
        <taxon>Aspergillaceae</taxon>
        <taxon>Aspergillus</taxon>
        <taxon>Aspergillus subgen. Polypaecilum</taxon>
    </lineage>
</organism>
<accession>A0A3A2ZG92</accession>
<keyword evidence="11" id="KW-0961">Cell wall biogenesis/degradation</keyword>
<evidence type="ECO:0000256" key="9">
    <source>
        <dbReference type="ARBA" id="ARBA00023157"/>
    </source>
</evidence>
<keyword evidence="4" id="KW-0964">Secreted</keyword>
<dbReference type="InterPro" id="IPR006626">
    <property type="entry name" value="PbH1"/>
</dbReference>
<feature type="signal peptide" evidence="16">
    <location>
        <begin position="1"/>
        <end position="18"/>
    </location>
</feature>
<dbReference type="InterPro" id="IPR012334">
    <property type="entry name" value="Pectin_lyas_fold"/>
</dbReference>
<evidence type="ECO:0000256" key="15">
    <source>
        <dbReference type="RuleBase" id="RU361169"/>
    </source>
</evidence>
<evidence type="ECO:0000256" key="2">
    <source>
        <dbReference type="ARBA" id="ARBA00008834"/>
    </source>
</evidence>
<dbReference type="Proteomes" id="UP000266188">
    <property type="component" value="Unassembled WGS sequence"/>
</dbReference>
<evidence type="ECO:0000313" key="17">
    <source>
        <dbReference type="EMBL" id="RJE21283.1"/>
    </source>
</evidence>
<dbReference type="InterPro" id="IPR000743">
    <property type="entry name" value="Glyco_hydro_28"/>
</dbReference>
<keyword evidence="8" id="KW-0865">Zymogen</keyword>
<feature type="chain" id="PRO_5017229528" description="endo-polygalacturonase" evidence="16">
    <location>
        <begin position="19"/>
        <end position="368"/>
    </location>
</feature>
<evidence type="ECO:0000313" key="18">
    <source>
        <dbReference type="Proteomes" id="UP000266188"/>
    </source>
</evidence>
<dbReference type="SUPFAM" id="SSF51126">
    <property type="entry name" value="Pectin lyase-like"/>
    <property type="match status" value="1"/>
</dbReference>
<evidence type="ECO:0000256" key="12">
    <source>
        <dbReference type="ARBA" id="ARBA00034074"/>
    </source>
</evidence>
<comment type="function">
    <text evidence="13">Involved in maceration and soft-rotting of plant tissue. Hydrolyzes the 1,4-alpha glycosidic bonds of de-esterified pectate in the smooth region of the plant cell wall.</text>
</comment>
<evidence type="ECO:0000256" key="1">
    <source>
        <dbReference type="ARBA" id="ARBA00004613"/>
    </source>
</evidence>
<dbReference type="AlphaFoldDB" id="A0A3A2ZG92"/>